<dbReference type="Proteomes" id="UP000320735">
    <property type="component" value="Unassembled WGS sequence"/>
</dbReference>
<comment type="caution">
    <text evidence="1">The sequence shown here is derived from an EMBL/GenBank/DDBJ whole genome shotgun (WGS) entry which is preliminary data.</text>
</comment>
<organism evidence="1 2">
    <name type="scientific">Symmachiella macrocystis</name>
    <dbReference type="NCBI Taxonomy" id="2527985"/>
    <lineage>
        <taxon>Bacteria</taxon>
        <taxon>Pseudomonadati</taxon>
        <taxon>Planctomycetota</taxon>
        <taxon>Planctomycetia</taxon>
        <taxon>Planctomycetales</taxon>
        <taxon>Planctomycetaceae</taxon>
        <taxon>Symmachiella</taxon>
    </lineage>
</organism>
<evidence type="ECO:0000313" key="1">
    <source>
        <dbReference type="EMBL" id="TWU07117.1"/>
    </source>
</evidence>
<proteinExistence type="predicted"/>
<sequence length="56" mass="6437">MSHKDTELNCLRYTIASQESRFIEYRCKVKLPKLTIENSKKRSQHKAAQSTGVIGL</sequence>
<dbReference type="EMBL" id="SJPP01000003">
    <property type="protein sequence ID" value="TWU07117.1"/>
    <property type="molecule type" value="Genomic_DNA"/>
</dbReference>
<accession>A0A5C6B5S6</accession>
<gene>
    <name evidence="1" type="ORF">CA54_55220</name>
</gene>
<dbReference type="AlphaFoldDB" id="A0A5C6B5S6"/>
<evidence type="ECO:0000313" key="2">
    <source>
        <dbReference type="Proteomes" id="UP000320735"/>
    </source>
</evidence>
<name>A0A5C6B5S6_9PLAN</name>
<reference evidence="1 2" key="1">
    <citation type="submission" date="2019-02" db="EMBL/GenBank/DDBJ databases">
        <title>Deep-cultivation of Planctomycetes and their phenomic and genomic characterization uncovers novel biology.</title>
        <authorList>
            <person name="Wiegand S."/>
            <person name="Jogler M."/>
            <person name="Boedeker C."/>
            <person name="Pinto D."/>
            <person name="Vollmers J."/>
            <person name="Rivas-Marin E."/>
            <person name="Kohn T."/>
            <person name="Peeters S.H."/>
            <person name="Heuer A."/>
            <person name="Rast P."/>
            <person name="Oberbeckmann S."/>
            <person name="Bunk B."/>
            <person name="Jeske O."/>
            <person name="Meyerdierks A."/>
            <person name="Storesund J.E."/>
            <person name="Kallscheuer N."/>
            <person name="Luecker S."/>
            <person name="Lage O.M."/>
            <person name="Pohl T."/>
            <person name="Merkel B.J."/>
            <person name="Hornburger P."/>
            <person name="Mueller R.-W."/>
            <person name="Bruemmer F."/>
            <person name="Labrenz M."/>
            <person name="Spormann A.M."/>
            <person name="Op Den Camp H."/>
            <person name="Overmann J."/>
            <person name="Amann R."/>
            <person name="Jetten M.S.M."/>
            <person name="Mascher T."/>
            <person name="Medema M.H."/>
            <person name="Devos D.P."/>
            <person name="Kaster A.-K."/>
            <person name="Ovreas L."/>
            <person name="Rohde M."/>
            <person name="Galperin M.Y."/>
            <person name="Jogler C."/>
        </authorList>
    </citation>
    <scope>NUCLEOTIDE SEQUENCE [LARGE SCALE GENOMIC DNA]</scope>
    <source>
        <strain evidence="1 2">CA54</strain>
    </source>
</reference>
<protein>
    <submittedName>
        <fullName evidence="1">Uncharacterized protein</fullName>
    </submittedName>
</protein>
<keyword evidence="2" id="KW-1185">Reference proteome</keyword>